<dbReference type="PANTHER" id="PTHR46759">
    <property type="entry name" value="LEUCINE-RICH REPEAT-CONTAINING PROTEIN 72"/>
    <property type="match status" value="1"/>
</dbReference>
<dbReference type="Proteomes" id="UP000243686">
    <property type="component" value="Unassembled WGS sequence"/>
</dbReference>
<dbReference type="SMART" id="SM00365">
    <property type="entry name" value="LRR_SD22"/>
    <property type="match status" value="5"/>
</dbReference>
<dbReference type="PROSITE" id="PS51450">
    <property type="entry name" value="LRR"/>
    <property type="match status" value="7"/>
</dbReference>
<keyword evidence="5" id="KW-1185">Reference proteome</keyword>
<dbReference type="SUPFAM" id="SSF52058">
    <property type="entry name" value="L domain-like"/>
    <property type="match status" value="2"/>
</dbReference>
<dbReference type="InterPro" id="IPR003591">
    <property type="entry name" value="Leu-rich_rpt_typical-subtyp"/>
</dbReference>
<dbReference type="Pfam" id="PF13855">
    <property type="entry name" value="LRR_8"/>
    <property type="match status" value="1"/>
</dbReference>
<dbReference type="SUPFAM" id="SSF52075">
    <property type="entry name" value="Outer arm dynein light chain 1"/>
    <property type="match status" value="1"/>
</dbReference>
<organism evidence="4 5">
    <name type="scientific">Opisthorchis viverrini</name>
    <name type="common">Southeast Asian liver fluke</name>
    <dbReference type="NCBI Taxonomy" id="6198"/>
    <lineage>
        <taxon>Eukaryota</taxon>
        <taxon>Metazoa</taxon>
        <taxon>Spiralia</taxon>
        <taxon>Lophotrochozoa</taxon>
        <taxon>Platyhelminthes</taxon>
        <taxon>Trematoda</taxon>
        <taxon>Digenea</taxon>
        <taxon>Opisthorchiida</taxon>
        <taxon>Opisthorchiata</taxon>
        <taxon>Opisthorchiidae</taxon>
        <taxon>Opisthorchis</taxon>
    </lineage>
</organism>
<dbReference type="EMBL" id="KV891692">
    <property type="protein sequence ID" value="OON22757.1"/>
    <property type="molecule type" value="Genomic_DNA"/>
</dbReference>
<evidence type="ECO:0000256" key="3">
    <source>
        <dbReference type="SAM" id="MobiDB-lite"/>
    </source>
</evidence>
<protein>
    <submittedName>
        <fullName evidence="4">Leucine Rich repeat-containing domain protein</fullName>
    </submittedName>
</protein>
<feature type="region of interest" description="Disordered" evidence="3">
    <location>
        <begin position="592"/>
        <end position="624"/>
    </location>
</feature>
<dbReference type="Gene3D" id="3.80.10.10">
    <property type="entry name" value="Ribonuclease Inhibitor"/>
    <property type="match status" value="4"/>
</dbReference>
<reference evidence="4 5" key="1">
    <citation type="submission" date="2015-03" db="EMBL/GenBank/DDBJ databases">
        <title>Draft genome of the nematode, Opisthorchis viverrini.</title>
        <authorList>
            <person name="Mitreva M."/>
        </authorList>
    </citation>
    <scope>NUCLEOTIDE SEQUENCE [LARGE SCALE GENOMIC DNA]</scope>
    <source>
        <strain evidence="4">Khon Kaen</strain>
    </source>
</reference>
<accession>A0A1S8X7U8</accession>
<dbReference type="InterPro" id="IPR001611">
    <property type="entry name" value="Leu-rich_rpt"/>
</dbReference>
<evidence type="ECO:0000313" key="5">
    <source>
        <dbReference type="Proteomes" id="UP000243686"/>
    </source>
</evidence>
<evidence type="ECO:0000256" key="1">
    <source>
        <dbReference type="ARBA" id="ARBA00022614"/>
    </source>
</evidence>
<sequence>MLDQVDVGCHELREAIMTVMQIKQSYYRMQVQSRMALEERAANRLRTVYRKLSDKIYAQVEVLDKAARCLQAGIGPNTKSEATSECDRYLQIPWIKELGQRIFVWESLLKKCRLELATELQQLKKLKRLLLGNNSIQSFRGLRKSDFPNLEVLVVRANGIKEVDGIAVLVNLQELYIANNDLRELKVVLELKDLLLLTIADFSGNPLTKELNHYRLRMIFHLKSLKALDGLEISTNDTLRAKELLGGHLSEEFLMEKFNGENLSELVCLEICGNLLKVVDVLSPEYFSKLQSVNLERNNLTSFGGLLFLPQLRTLCLNENNIETLFPANIQLIASSSRRKLKDLADTRYVSLYTSKQAIFPKLKVLHLAKNHISTLLPLHFHRMPAIRSLFLQYNEISSFSGLESLPVLRDLVLDGNKIKEIPEISLQFRWSLQELHLESNRLRELYNLKSLENLKRVYLSGNKLYDLNDLERFSTIQKNLIEISLIDNPLTSRQIHRLILINGCLRVQVIDGIPVTPEERERCAAFYADIELQTLINTGLDTLLYHSGRLVSLEEILTESDREKQWLISSTALPTPNPVPQLKENIESYSVRNEKETASQKQKHHSTSAEADNQSKSMEGSRGNEFVEELKATYEGTEAVTIHFSLKTVEFIARERFSVKDSEGRCEHWISACKLDSSGKQLSSSNYAHNARVIAWGGKFGTKFVNHDELNFCTC</sequence>
<proteinExistence type="predicted"/>
<dbReference type="AlphaFoldDB" id="A0A1S8X7U8"/>
<keyword evidence="2" id="KW-0677">Repeat</keyword>
<evidence type="ECO:0000313" key="4">
    <source>
        <dbReference type="EMBL" id="OON22757.1"/>
    </source>
</evidence>
<gene>
    <name evidence="4" type="ORF">X801_01339</name>
</gene>
<name>A0A1S8X7U8_OPIVI</name>
<dbReference type="InterPro" id="IPR032675">
    <property type="entry name" value="LRR_dom_sf"/>
</dbReference>
<dbReference type="PANTHER" id="PTHR46759:SF1">
    <property type="entry name" value="LEUCINE-RICH REPEAT-CONTAINING PROTEIN 72"/>
    <property type="match status" value="1"/>
</dbReference>
<feature type="compositionally biased region" description="Polar residues" evidence="3">
    <location>
        <begin position="609"/>
        <end position="619"/>
    </location>
</feature>
<evidence type="ECO:0000256" key="2">
    <source>
        <dbReference type="ARBA" id="ARBA00022737"/>
    </source>
</evidence>
<dbReference type="InterPro" id="IPR042655">
    <property type="entry name" value="LRC72"/>
</dbReference>
<dbReference type="SMART" id="SM00369">
    <property type="entry name" value="LRR_TYP"/>
    <property type="match status" value="6"/>
</dbReference>
<keyword evidence="1" id="KW-0433">Leucine-rich repeat</keyword>